<dbReference type="GO" id="GO:0016020">
    <property type="term" value="C:membrane"/>
    <property type="evidence" value="ECO:0007669"/>
    <property type="project" value="InterPro"/>
</dbReference>
<dbReference type="CDD" id="cd00006">
    <property type="entry name" value="PTS_IIA_man"/>
    <property type="match status" value="1"/>
</dbReference>
<evidence type="ECO:0000256" key="2">
    <source>
        <dbReference type="ARBA" id="ARBA00022448"/>
    </source>
</evidence>
<gene>
    <name evidence="9" type="ORF">LF65_02550</name>
</gene>
<dbReference type="EMBL" id="CP010086">
    <property type="protein sequence ID" value="AJG99127.1"/>
    <property type="molecule type" value="Genomic_DNA"/>
</dbReference>
<dbReference type="InterPro" id="IPR033887">
    <property type="entry name" value="PTS_IIA_man"/>
</dbReference>
<sequence>MVGIIAISHGSYAKALINSVEMIYGKQEKIRTICLEVDKSIESLKDKIDRTIEELNVDEVLILVDILGGTPYNSACLFMDRKNVNIITGMNMPMILEIIPYMVQDLEKISSLAEHFGQNGVINIRQRYNDIQK</sequence>
<dbReference type="Pfam" id="PF03610">
    <property type="entry name" value="EIIA-man"/>
    <property type="match status" value="1"/>
</dbReference>
<dbReference type="KEGG" id="cbei:LF65_02550"/>
<dbReference type="PANTHER" id="PTHR33799:SF1">
    <property type="entry name" value="PTS SYSTEM MANNOSE-SPECIFIC EIIAB COMPONENT-RELATED"/>
    <property type="match status" value="1"/>
</dbReference>
<evidence type="ECO:0000256" key="3">
    <source>
        <dbReference type="ARBA" id="ARBA00022490"/>
    </source>
</evidence>
<dbReference type="GO" id="GO:0005737">
    <property type="term" value="C:cytoplasm"/>
    <property type="evidence" value="ECO:0007669"/>
    <property type="project" value="UniProtKB-SubCell"/>
</dbReference>
<keyword evidence="3" id="KW-0963">Cytoplasm</keyword>
<organism evidence="9 10">
    <name type="scientific">Clostridium beijerinckii</name>
    <name type="common">Clostridium MP</name>
    <dbReference type="NCBI Taxonomy" id="1520"/>
    <lineage>
        <taxon>Bacteria</taxon>
        <taxon>Bacillati</taxon>
        <taxon>Bacillota</taxon>
        <taxon>Clostridia</taxon>
        <taxon>Eubacteriales</taxon>
        <taxon>Clostridiaceae</taxon>
        <taxon>Clostridium</taxon>
    </lineage>
</organism>
<dbReference type="PROSITE" id="PS51096">
    <property type="entry name" value="PTS_EIIA_TYPE_4"/>
    <property type="match status" value="1"/>
</dbReference>
<keyword evidence="6" id="KW-0598">Phosphotransferase system</keyword>
<keyword evidence="7" id="KW-0418">Kinase</keyword>
<name>A0A0B5QM84_CLOBE</name>
<dbReference type="GO" id="GO:0009401">
    <property type="term" value="P:phosphoenolpyruvate-dependent sugar phosphotransferase system"/>
    <property type="evidence" value="ECO:0007669"/>
    <property type="project" value="UniProtKB-KW"/>
</dbReference>
<dbReference type="PANTHER" id="PTHR33799">
    <property type="entry name" value="PTS PERMEASE-RELATED-RELATED"/>
    <property type="match status" value="1"/>
</dbReference>
<dbReference type="InterPro" id="IPR036662">
    <property type="entry name" value="PTS_EIIA_man-typ_sf"/>
</dbReference>
<protein>
    <submittedName>
        <fullName evidence="9">PTS system fructose subfamily transporter subunit IIA</fullName>
    </submittedName>
</protein>
<evidence type="ECO:0000313" key="9">
    <source>
        <dbReference type="EMBL" id="AJG99127.1"/>
    </source>
</evidence>
<accession>A0A0B5QM84</accession>
<dbReference type="OrthoDB" id="9799827at2"/>
<dbReference type="Proteomes" id="UP000031866">
    <property type="component" value="Chromosome"/>
</dbReference>
<keyword evidence="2" id="KW-0813">Transport</keyword>
<dbReference type="GO" id="GO:0016301">
    <property type="term" value="F:kinase activity"/>
    <property type="evidence" value="ECO:0007669"/>
    <property type="project" value="UniProtKB-KW"/>
</dbReference>
<dbReference type="InterPro" id="IPR051471">
    <property type="entry name" value="Bacterial_PTS_sugar_comp"/>
</dbReference>
<evidence type="ECO:0000256" key="4">
    <source>
        <dbReference type="ARBA" id="ARBA00022597"/>
    </source>
</evidence>
<evidence type="ECO:0000256" key="7">
    <source>
        <dbReference type="ARBA" id="ARBA00022777"/>
    </source>
</evidence>
<dbReference type="Gene3D" id="3.40.50.510">
    <property type="entry name" value="Phosphotransferase system, mannose-type IIA component"/>
    <property type="match status" value="1"/>
</dbReference>
<reference evidence="10" key="1">
    <citation type="submission" date="2014-12" db="EMBL/GenBank/DDBJ databases">
        <title>Genome sequence of Clostridium beijerinckii strain 59B.</title>
        <authorList>
            <person name="Little G.T."/>
            <person name="Minton N.P."/>
        </authorList>
    </citation>
    <scope>NUCLEOTIDE SEQUENCE [LARGE SCALE GENOMIC DNA]</scope>
    <source>
        <strain evidence="10">59B</strain>
    </source>
</reference>
<feature type="domain" description="PTS EIIA type-4" evidence="8">
    <location>
        <begin position="1"/>
        <end position="121"/>
    </location>
</feature>
<evidence type="ECO:0000313" key="10">
    <source>
        <dbReference type="Proteomes" id="UP000031866"/>
    </source>
</evidence>
<evidence type="ECO:0000259" key="8">
    <source>
        <dbReference type="PROSITE" id="PS51096"/>
    </source>
</evidence>
<dbReference type="STRING" id="1520.LF65_02550"/>
<dbReference type="InterPro" id="IPR004701">
    <property type="entry name" value="PTS_EIIA_man-typ"/>
</dbReference>
<evidence type="ECO:0000256" key="6">
    <source>
        <dbReference type="ARBA" id="ARBA00022683"/>
    </source>
</evidence>
<dbReference type="SUPFAM" id="SSF53062">
    <property type="entry name" value="PTS system fructose IIA component-like"/>
    <property type="match status" value="1"/>
</dbReference>
<evidence type="ECO:0000256" key="1">
    <source>
        <dbReference type="ARBA" id="ARBA00004496"/>
    </source>
</evidence>
<evidence type="ECO:0000256" key="5">
    <source>
        <dbReference type="ARBA" id="ARBA00022679"/>
    </source>
</evidence>
<keyword evidence="4" id="KW-0762">Sugar transport</keyword>
<comment type="subcellular location">
    <subcellularLocation>
        <location evidence="1">Cytoplasm</location>
    </subcellularLocation>
</comment>
<proteinExistence type="predicted"/>
<dbReference type="AlphaFoldDB" id="A0A0B5QM84"/>
<keyword evidence="5" id="KW-0808">Transferase</keyword>
<dbReference type="RefSeq" id="WP_041896416.1">
    <property type="nucleotide sequence ID" value="NZ_CP010086.2"/>
</dbReference>